<sequence>MVSVVIPTLNAGASFRPLLESLRRQTVPLEIVVVDSSSDDGTPEVAASCDAKVVTVQREDFDHGGTRNLGIRSASGEIIVFATQDIVPVNEHAVERLVSPFDADERVGGAYGRQLPFPGASPFAAHIRLFNYPGASCVRSLEDGGRGIKVPFLSNSFAAYRRTALQAIGCFREKLISTEDTYAGARMLLAGFRISYVADAMVYHSHNYTPWEELRRYFDIGVFHRKERWIMETFGRAEGEGRRFLRSGLLYLLQNGKYHLLPEFFVRNVLKYFGFTLGQHHDRLPPHILKKISNNKNFWANK</sequence>
<dbReference type="AlphaFoldDB" id="A0A953M412"/>
<evidence type="ECO:0000259" key="1">
    <source>
        <dbReference type="Pfam" id="PF00535"/>
    </source>
</evidence>
<proteinExistence type="predicted"/>
<dbReference type="GO" id="GO:0016757">
    <property type="term" value="F:glycosyltransferase activity"/>
    <property type="evidence" value="ECO:0007669"/>
    <property type="project" value="UniProtKB-KW"/>
</dbReference>
<feature type="domain" description="Glycosyltransferase 2-like" evidence="1">
    <location>
        <begin position="3"/>
        <end position="168"/>
    </location>
</feature>
<protein>
    <submittedName>
        <fullName evidence="2">Glycosyltransferase</fullName>
        <ecNumber evidence="2">2.4.-.-</ecNumber>
    </submittedName>
</protein>
<keyword evidence="2" id="KW-0328">Glycosyltransferase</keyword>
<dbReference type="SUPFAM" id="SSF53448">
    <property type="entry name" value="Nucleotide-diphospho-sugar transferases"/>
    <property type="match status" value="1"/>
</dbReference>
<gene>
    <name evidence="2" type="ORF">K8I29_20130</name>
</gene>
<name>A0A953M412_9BACT</name>
<comment type="caution">
    <text evidence="2">The sequence shown here is derived from an EMBL/GenBank/DDBJ whole genome shotgun (WGS) entry which is preliminary data.</text>
</comment>
<accession>A0A953M412</accession>
<dbReference type="InterPro" id="IPR001173">
    <property type="entry name" value="Glyco_trans_2-like"/>
</dbReference>
<dbReference type="Pfam" id="PF00535">
    <property type="entry name" value="Glycos_transf_2"/>
    <property type="match status" value="1"/>
</dbReference>
<dbReference type="Gene3D" id="3.90.550.10">
    <property type="entry name" value="Spore Coat Polysaccharide Biosynthesis Protein SpsA, Chain A"/>
    <property type="match status" value="1"/>
</dbReference>
<keyword evidence="2" id="KW-0808">Transferase</keyword>
<dbReference type="InterPro" id="IPR050834">
    <property type="entry name" value="Glycosyltransf_2"/>
</dbReference>
<dbReference type="Proteomes" id="UP000705867">
    <property type="component" value="Unassembled WGS sequence"/>
</dbReference>
<reference evidence="2" key="2">
    <citation type="submission" date="2021-08" db="EMBL/GenBank/DDBJ databases">
        <authorList>
            <person name="Dalcin Martins P."/>
        </authorList>
    </citation>
    <scope>NUCLEOTIDE SEQUENCE</scope>
    <source>
        <strain evidence="2">MAG_39</strain>
    </source>
</reference>
<dbReference type="EC" id="2.4.-.-" evidence="2"/>
<evidence type="ECO:0000313" key="3">
    <source>
        <dbReference type="Proteomes" id="UP000705867"/>
    </source>
</evidence>
<dbReference type="GO" id="GO:0044010">
    <property type="term" value="P:single-species biofilm formation"/>
    <property type="evidence" value="ECO:0007669"/>
    <property type="project" value="TreeGrafter"/>
</dbReference>
<evidence type="ECO:0000313" key="2">
    <source>
        <dbReference type="EMBL" id="MBZ0158511.1"/>
    </source>
</evidence>
<organism evidence="2 3">
    <name type="scientific">Candidatus Nitrobium versatile</name>
    <dbReference type="NCBI Taxonomy" id="2884831"/>
    <lineage>
        <taxon>Bacteria</taxon>
        <taxon>Pseudomonadati</taxon>
        <taxon>Nitrospirota</taxon>
        <taxon>Nitrospiria</taxon>
        <taxon>Nitrospirales</taxon>
        <taxon>Nitrospiraceae</taxon>
        <taxon>Candidatus Nitrobium</taxon>
    </lineage>
</organism>
<dbReference type="InterPro" id="IPR029044">
    <property type="entry name" value="Nucleotide-diphossugar_trans"/>
</dbReference>
<dbReference type="EMBL" id="JAIOIV010000158">
    <property type="protein sequence ID" value="MBZ0158511.1"/>
    <property type="molecule type" value="Genomic_DNA"/>
</dbReference>
<dbReference type="PANTHER" id="PTHR43685:SF13">
    <property type="entry name" value="O ANTIGEN BIOSYNTHESIS RHAMNOSYLTRANSFERASE RFBN"/>
    <property type="match status" value="1"/>
</dbReference>
<reference evidence="2" key="1">
    <citation type="journal article" date="2021" name="bioRxiv">
        <title>Unraveling nitrogen, sulfur and carbon metabolic pathways and microbial community transcriptional responses to substrate deprivation and toxicity stresses in a bioreactor mimicking anoxic brackish coastal sediment conditions.</title>
        <authorList>
            <person name="Martins P.D."/>
            <person name="Echeveste M.J."/>
            <person name="Arshad A."/>
            <person name="Kurth J."/>
            <person name="Ouboter H."/>
            <person name="Jetten M.S.M."/>
            <person name="Welte C.U."/>
        </authorList>
    </citation>
    <scope>NUCLEOTIDE SEQUENCE</scope>
    <source>
        <strain evidence="2">MAG_39</strain>
    </source>
</reference>
<dbReference type="PANTHER" id="PTHR43685">
    <property type="entry name" value="GLYCOSYLTRANSFERASE"/>
    <property type="match status" value="1"/>
</dbReference>